<dbReference type="CDD" id="cd05233">
    <property type="entry name" value="SDR_c"/>
    <property type="match status" value="1"/>
</dbReference>
<dbReference type="Pfam" id="PF00106">
    <property type="entry name" value="adh_short"/>
    <property type="match status" value="1"/>
</dbReference>
<reference evidence="7 8" key="1">
    <citation type="submission" date="2013-03" db="EMBL/GenBank/DDBJ databases">
        <title>Salinisphaera hydrothermalis C41B8 Genome Sequencing.</title>
        <authorList>
            <person name="Li C."/>
            <person name="Lai Q."/>
            <person name="Shao Z."/>
        </authorList>
    </citation>
    <scope>NUCLEOTIDE SEQUENCE [LARGE SCALE GENOMIC DNA]</scope>
    <source>
        <strain evidence="7 8">C41B8</strain>
    </source>
</reference>
<evidence type="ECO:0000256" key="3">
    <source>
        <dbReference type="ARBA" id="ARBA00023002"/>
    </source>
</evidence>
<evidence type="ECO:0000313" key="8">
    <source>
        <dbReference type="Proteomes" id="UP000028302"/>
    </source>
</evidence>
<protein>
    <submittedName>
        <fullName evidence="7">Short-chain dehydrogenase/reductase SDR</fullName>
    </submittedName>
</protein>
<gene>
    <name evidence="7" type="ORF">C41B8_06787</name>
</gene>
<name>A0A084IMP6_SALHC</name>
<feature type="region of interest" description="Disordered" evidence="5">
    <location>
        <begin position="274"/>
        <end position="302"/>
    </location>
</feature>
<accession>A0A084IMP6</accession>
<evidence type="ECO:0000256" key="5">
    <source>
        <dbReference type="SAM" id="MobiDB-lite"/>
    </source>
</evidence>
<organism evidence="7 8">
    <name type="scientific">Salinisphaera hydrothermalis (strain C41B8)</name>
    <dbReference type="NCBI Taxonomy" id="1304275"/>
    <lineage>
        <taxon>Bacteria</taxon>
        <taxon>Pseudomonadati</taxon>
        <taxon>Pseudomonadota</taxon>
        <taxon>Gammaproteobacteria</taxon>
        <taxon>Salinisphaerales</taxon>
        <taxon>Salinisphaeraceae</taxon>
        <taxon>Salinisphaera</taxon>
    </lineage>
</organism>
<comment type="similarity">
    <text evidence="1 4">Belongs to the short-chain dehydrogenases/reductases (SDR) family.</text>
</comment>
<dbReference type="InterPro" id="IPR057326">
    <property type="entry name" value="KR_dom"/>
</dbReference>
<dbReference type="Gene3D" id="3.40.50.720">
    <property type="entry name" value="NAD(P)-binding Rossmann-like Domain"/>
    <property type="match status" value="1"/>
</dbReference>
<evidence type="ECO:0000256" key="2">
    <source>
        <dbReference type="ARBA" id="ARBA00022857"/>
    </source>
</evidence>
<dbReference type="Proteomes" id="UP000028302">
    <property type="component" value="Unassembled WGS sequence"/>
</dbReference>
<dbReference type="FunFam" id="3.40.50.720:FF:000084">
    <property type="entry name" value="Short-chain dehydrogenase reductase"/>
    <property type="match status" value="1"/>
</dbReference>
<dbReference type="PANTHER" id="PTHR43391">
    <property type="entry name" value="RETINOL DEHYDROGENASE-RELATED"/>
    <property type="match status" value="1"/>
</dbReference>
<dbReference type="SMART" id="SM00822">
    <property type="entry name" value="PKS_KR"/>
    <property type="match status" value="1"/>
</dbReference>
<keyword evidence="8" id="KW-1185">Reference proteome</keyword>
<feature type="domain" description="Ketoreductase" evidence="6">
    <location>
        <begin position="7"/>
        <end position="192"/>
    </location>
</feature>
<comment type="caution">
    <text evidence="7">The sequence shown here is derived from an EMBL/GenBank/DDBJ whole genome shotgun (WGS) entry which is preliminary data.</text>
</comment>
<dbReference type="OrthoDB" id="9806974at2"/>
<dbReference type="GO" id="GO:0016491">
    <property type="term" value="F:oxidoreductase activity"/>
    <property type="evidence" value="ECO:0007669"/>
    <property type="project" value="UniProtKB-KW"/>
</dbReference>
<dbReference type="PATRIC" id="fig|1304275.5.peg.1387"/>
<dbReference type="EMBL" id="APNK01000007">
    <property type="protein sequence ID" value="KEZ77980.1"/>
    <property type="molecule type" value="Genomic_DNA"/>
</dbReference>
<keyword evidence="2" id="KW-0521">NADP</keyword>
<dbReference type="RefSeq" id="WP_037335896.1">
    <property type="nucleotide sequence ID" value="NZ_APNK01000007.1"/>
</dbReference>
<dbReference type="eggNOG" id="COG4221">
    <property type="taxonomic scope" value="Bacteria"/>
</dbReference>
<dbReference type="SUPFAM" id="SSF51735">
    <property type="entry name" value="NAD(P)-binding Rossmann-fold domains"/>
    <property type="match status" value="1"/>
</dbReference>
<dbReference type="AlphaFoldDB" id="A0A084IMP6"/>
<evidence type="ECO:0000256" key="1">
    <source>
        <dbReference type="ARBA" id="ARBA00006484"/>
    </source>
</evidence>
<evidence type="ECO:0000259" key="6">
    <source>
        <dbReference type="SMART" id="SM00822"/>
    </source>
</evidence>
<feature type="compositionally biased region" description="Basic and acidic residues" evidence="5">
    <location>
        <begin position="285"/>
        <end position="296"/>
    </location>
</feature>
<evidence type="ECO:0000256" key="4">
    <source>
        <dbReference type="RuleBase" id="RU000363"/>
    </source>
</evidence>
<dbReference type="PROSITE" id="PS00061">
    <property type="entry name" value="ADH_SHORT"/>
    <property type="match status" value="1"/>
</dbReference>
<dbReference type="STRING" id="1304275.C41B8_06787"/>
<keyword evidence="3" id="KW-0560">Oxidoreductase</keyword>
<dbReference type="InterPro" id="IPR002347">
    <property type="entry name" value="SDR_fam"/>
</dbReference>
<dbReference type="PRINTS" id="PR00080">
    <property type="entry name" value="SDRFAMILY"/>
</dbReference>
<dbReference type="PANTHER" id="PTHR43391:SF14">
    <property type="entry name" value="DEHYDROGENASE_REDUCTASE SDR FAMILY PROTEIN 7-LIKE"/>
    <property type="match status" value="1"/>
</dbReference>
<evidence type="ECO:0000313" key="7">
    <source>
        <dbReference type="EMBL" id="KEZ77980.1"/>
    </source>
</evidence>
<proteinExistence type="inferred from homology"/>
<dbReference type="InterPro" id="IPR036291">
    <property type="entry name" value="NAD(P)-bd_dom_sf"/>
</dbReference>
<dbReference type="PRINTS" id="PR00081">
    <property type="entry name" value="GDHRDH"/>
</dbReference>
<sequence length="302" mass="31998">MQIESGRTAFVTGGGAGIGLAVARVLVDAGMNVAVADLSRAHLDEARASFEAAASRVRLIELDVTDRDAWAAAVDEAEAAFGPIHLLYNNAGVNVIRDVNDASAEDFEWVMGVNYGGTVNGVLTVLLRMKAHGEVAHIVNTSSIAGIAAGPGAGVYAASKFAIRGFSDALRCDLVPHGIAVSLVCPGTVATRLYESEDHRQARFQGAVDEQTQAVRLQGAELFRQVLPQGMDPMIAAARIRAGIERDAFYIFTHPEVKPDVEESCAELMAAFTDDPVDPDQAQLEEGRRQARRDALSGKAAG</sequence>
<dbReference type="InterPro" id="IPR020904">
    <property type="entry name" value="Sc_DH/Rdtase_CS"/>
</dbReference>